<proteinExistence type="predicted"/>
<sequence>MVELMSEVHILDGYISNIPVDSAKKVMDPLYEQVFSKYGLDSVSFTKNVDYYFGNPDLTSKTYDQVLKNLEKKERSYISQDSLMNVRTQDSINRVTRSQMKLQTLNDMILNAQRDTGEVSIAERTRRFYEPVGLMPILGKNLYEKKQSVESVTPDISTLPIPSETKPDSSIQLPDPTEFKEQKVDTIPFKRRNERLKPVTRPRERPIVQ</sequence>
<reference evidence="3" key="1">
    <citation type="journal article" date="2014" name="Int. J. Syst. Evol. Microbiol.">
        <title>Complete genome sequence of Corynebacterium casei LMG S-19264T (=DSM 44701T), isolated from a smear-ripened cheese.</title>
        <authorList>
            <consortium name="US DOE Joint Genome Institute (JGI-PGF)"/>
            <person name="Walter F."/>
            <person name="Albersmeier A."/>
            <person name="Kalinowski J."/>
            <person name="Ruckert C."/>
        </authorList>
    </citation>
    <scope>NUCLEOTIDE SEQUENCE</scope>
    <source>
        <strain evidence="3">CGMCC 1.15966</strain>
    </source>
</reference>
<comment type="caution">
    <text evidence="3">The sequence shown here is derived from an EMBL/GenBank/DDBJ whole genome shotgun (WGS) entry which is preliminary data.</text>
</comment>
<feature type="compositionally biased region" description="Basic and acidic residues" evidence="1">
    <location>
        <begin position="195"/>
        <end position="209"/>
    </location>
</feature>
<dbReference type="AlphaFoldDB" id="A0A8H9KYU1"/>
<feature type="domain" description="DUF4296" evidence="2">
    <location>
        <begin position="1"/>
        <end position="75"/>
    </location>
</feature>
<gene>
    <name evidence="3" type="ORF">GCM10011516_29150</name>
</gene>
<reference evidence="3" key="2">
    <citation type="submission" date="2020-09" db="EMBL/GenBank/DDBJ databases">
        <authorList>
            <person name="Sun Q."/>
            <person name="Zhou Y."/>
        </authorList>
    </citation>
    <scope>NUCLEOTIDE SEQUENCE</scope>
    <source>
        <strain evidence="3">CGMCC 1.15966</strain>
    </source>
</reference>
<dbReference type="InterPro" id="IPR025381">
    <property type="entry name" value="DUF4296"/>
</dbReference>
<protein>
    <recommendedName>
        <fullName evidence="2">DUF4296 domain-containing protein</fullName>
    </recommendedName>
</protein>
<evidence type="ECO:0000313" key="4">
    <source>
        <dbReference type="Proteomes" id="UP000614460"/>
    </source>
</evidence>
<accession>A0A8H9KYU1</accession>
<organism evidence="3 4">
    <name type="scientific">Sphingobacterium cellulitidis</name>
    <dbReference type="NCBI Taxonomy" id="1768011"/>
    <lineage>
        <taxon>Bacteria</taxon>
        <taxon>Pseudomonadati</taxon>
        <taxon>Bacteroidota</taxon>
        <taxon>Sphingobacteriia</taxon>
        <taxon>Sphingobacteriales</taxon>
        <taxon>Sphingobacteriaceae</taxon>
        <taxon>Sphingobacterium</taxon>
    </lineage>
</organism>
<feature type="region of interest" description="Disordered" evidence="1">
    <location>
        <begin position="154"/>
        <end position="209"/>
    </location>
</feature>
<dbReference type="Proteomes" id="UP000614460">
    <property type="component" value="Unassembled WGS sequence"/>
</dbReference>
<name>A0A8H9KYU1_9SPHI</name>
<dbReference type="EMBL" id="BMKM01000009">
    <property type="protein sequence ID" value="GGE29500.1"/>
    <property type="molecule type" value="Genomic_DNA"/>
</dbReference>
<evidence type="ECO:0000256" key="1">
    <source>
        <dbReference type="SAM" id="MobiDB-lite"/>
    </source>
</evidence>
<dbReference type="Pfam" id="PF14129">
    <property type="entry name" value="DUF4296"/>
    <property type="match status" value="1"/>
</dbReference>
<evidence type="ECO:0000259" key="2">
    <source>
        <dbReference type="Pfam" id="PF14129"/>
    </source>
</evidence>
<keyword evidence="4" id="KW-1185">Reference proteome</keyword>
<evidence type="ECO:0000313" key="3">
    <source>
        <dbReference type="EMBL" id="GGE29500.1"/>
    </source>
</evidence>